<organism evidence="2 3">
    <name type="scientific">Candidatus Jorgensenbacteria bacterium GW2011_GWA2_45_13</name>
    <dbReference type="NCBI Taxonomy" id="1618662"/>
    <lineage>
        <taxon>Bacteria</taxon>
        <taxon>Candidatus Joergenseniibacteriota</taxon>
    </lineage>
</organism>
<dbReference type="SUPFAM" id="SSF140931">
    <property type="entry name" value="Fic-like"/>
    <property type="match status" value="1"/>
</dbReference>
<dbReference type="InterPro" id="IPR041657">
    <property type="entry name" value="HTH_17"/>
</dbReference>
<dbReference type="InterPro" id="IPR003812">
    <property type="entry name" value="Fido"/>
</dbReference>
<dbReference type="PROSITE" id="PS51459">
    <property type="entry name" value="FIDO"/>
    <property type="match status" value="1"/>
</dbReference>
<dbReference type="AlphaFoldDB" id="A0A0G1NC48"/>
<dbReference type="Pfam" id="PF02661">
    <property type="entry name" value="Fic"/>
    <property type="match status" value="1"/>
</dbReference>
<dbReference type="InterPro" id="IPR010093">
    <property type="entry name" value="SinI_DNA-bd"/>
</dbReference>
<name>A0A0G1NC48_9BACT</name>
<dbReference type="NCBIfam" id="TIGR01764">
    <property type="entry name" value="excise"/>
    <property type="match status" value="1"/>
</dbReference>
<dbReference type="InterPro" id="IPR036597">
    <property type="entry name" value="Fido-like_dom_sf"/>
</dbReference>
<dbReference type="EMBL" id="LCKF01000030">
    <property type="protein sequence ID" value="KKT90682.1"/>
    <property type="molecule type" value="Genomic_DNA"/>
</dbReference>
<reference evidence="2 3" key="1">
    <citation type="journal article" date="2015" name="Nature">
        <title>rRNA introns, odd ribosomes, and small enigmatic genomes across a large radiation of phyla.</title>
        <authorList>
            <person name="Brown C.T."/>
            <person name="Hug L.A."/>
            <person name="Thomas B.C."/>
            <person name="Sharon I."/>
            <person name="Castelle C.J."/>
            <person name="Singh A."/>
            <person name="Wilkins M.J."/>
            <person name="Williams K.H."/>
            <person name="Banfield J.F."/>
        </authorList>
    </citation>
    <scope>NUCLEOTIDE SEQUENCE [LARGE SCALE GENOMIC DNA]</scope>
</reference>
<comment type="caution">
    <text evidence="2">The sequence shown here is derived from an EMBL/GenBank/DDBJ whole genome shotgun (WGS) entry which is preliminary data.</text>
</comment>
<dbReference type="Proteomes" id="UP000033966">
    <property type="component" value="Unassembled WGS sequence"/>
</dbReference>
<proteinExistence type="predicted"/>
<sequence length="198" mass="23062">MTNKTIKKELFSTAQAAEVLGISRIAVFKYIRSGKLPAVKVGRNYVVEKEELMEFLGKRLKKEKKKIEISVKRTVEEYMEWDEPIPAFGARFPNILESCLLQPFSTFGRKNLYRGFVEKGAILFYLLIKNHPFENGNKRIAIATLIYFLYKNEKWLKLSNQNLYLFAKEVAASDSKKQHEVQEDIKRFLRAYTISSHA</sequence>
<dbReference type="InterPro" id="IPR053737">
    <property type="entry name" value="Type_II_TA_Toxin"/>
</dbReference>
<dbReference type="InterPro" id="IPR006440">
    <property type="entry name" value="Doc"/>
</dbReference>
<dbReference type="InterPro" id="IPR009061">
    <property type="entry name" value="DNA-bd_dom_put_sf"/>
</dbReference>
<dbReference type="NCBIfam" id="TIGR01550">
    <property type="entry name" value="DOC_P1"/>
    <property type="match status" value="1"/>
</dbReference>
<gene>
    <name evidence="2" type="ORF">UW92_C0030G0010</name>
</gene>
<evidence type="ECO:0000313" key="3">
    <source>
        <dbReference type="Proteomes" id="UP000033966"/>
    </source>
</evidence>
<protein>
    <submittedName>
        <fullName evidence="2">Death-on-curing family protein</fullName>
    </submittedName>
</protein>
<accession>A0A0G1NC48</accession>
<dbReference type="Gene3D" id="1.20.120.1870">
    <property type="entry name" value="Fic/DOC protein, Fido domain"/>
    <property type="match status" value="1"/>
</dbReference>
<dbReference type="Pfam" id="PF12728">
    <property type="entry name" value="HTH_17"/>
    <property type="match status" value="1"/>
</dbReference>
<evidence type="ECO:0000313" key="2">
    <source>
        <dbReference type="EMBL" id="KKT90682.1"/>
    </source>
</evidence>
<dbReference type="GO" id="GO:0016301">
    <property type="term" value="F:kinase activity"/>
    <property type="evidence" value="ECO:0007669"/>
    <property type="project" value="InterPro"/>
</dbReference>
<evidence type="ECO:0000259" key="1">
    <source>
        <dbReference type="PROSITE" id="PS51459"/>
    </source>
</evidence>
<feature type="domain" description="Fido" evidence="1">
    <location>
        <begin position="47"/>
        <end position="191"/>
    </location>
</feature>
<dbReference type="SUPFAM" id="SSF46955">
    <property type="entry name" value="Putative DNA-binding domain"/>
    <property type="match status" value="1"/>
</dbReference>
<dbReference type="GO" id="GO:0003677">
    <property type="term" value="F:DNA binding"/>
    <property type="evidence" value="ECO:0007669"/>
    <property type="project" value="InterPro"/>
</dbReference>